<dbReference type="EMBL" id="LT670849">
    <property type="protein sequence ID" value="SHN87849.1"/>
    <property type="molecule type" value="Genomic_DNA"/>
</dbReference>
<evidence type="ECO:0000313" key="2">
    <source>
        <dbReference type="Proteomes" id="UP000184096"/>
    </source>
</evidence>
<name>A0A1M7UY10_9BRAD</name>
<dbReference type="Proteomes" id="UP000184096">
    <property type="component" value="Chromosome I"/>
</dbReference>
<dbReference type="AlphaFoldDB" id="A0A1M7UY10"/>
<reference evidence="2" key="1">
    <citation type="submission" date="2016-11" db="EMBL/GenBank/DDBJ databases">
        <authorList>
            <person name="Varghese N."/>
            <person name="Submissions S."/>
        </authorList>
    </citation>
    <scope>NUCLEOTIDE SEQUENCE [LARGE SCALE GENOMIC DNA]</scope>
    <source>
        <strain evidence="2">GAS401</strain>
    </source>
</reference>
<keyword evidence="2" id="KW-1185">Reference proteome</keyword>
<accession>A0A1M7UY10</accession>
<proteinExistence type="predicted"/>
<evidence type="ECO:0000313" key="1">
    <source>
        <dbReference type="EMBL" id="SHN87849.1"/>
    </source>
</evidence>
<protein>
    <submittedName>
        <fullName evidence="1">Uncharacterized protein</fullName>
    </submittedName>
</protein>
<sequence>MKCFNVLVASTLLIGMAWKGSTVAEGAELSGDYRRSQAARARSPELVAMPRCSDRYSCAPLYAGYGMPYGSPGYWARYTMSGWTSR</sequence>
<gene>
    <name evidence="1" type="ORF">SAMN05444170_7405</name>
</gene>
<organism evidence="1 2">
    <name type="scientific">Bradyrhizobium erythrophlei</name>
    <dbReference type="NCBI Taxonomy" id="1437360"/>
    <lineage>
        <taxon>Bacteria</taxon>
        <taxon>Pseudomonadati</taxon>
        <taxon>Pseudomonadota</taxon>
        <taxon>Alphaproteobacteria</taxon>
        <taxon>Hyphomicrobiales</taxon>
        <taxon>Nitrobacteraceae</taxon>
        <taxon>Bradyrhizobium</taxon>
    </lineage>
</organism>